<dbReference type="Pfam" id="PF00005">
    <property type="entry name" value="ABC_tran"/>
    <property type="match status" value="1"/>
</dbReference>
<dbReference type="SMART" id="SM00382">
    <property type="entry name" value="AAA"/>
    <property type="match status" value="1"/>
</dbReference>
<dbReference type="CDD" id="cd03230">
    <property type="entry name" value="ABC_DR_subfamily_A"/>
    <property type="match status" value="1"/>
</dbReference>
<dbReference type="InterPro" id="IPR027417">
    <property type="entry name" value="P-loop_NTPase"/>
</dbReference>
<evidence type="ECO:0000313" key="6">
    <source>
        <dbReference type="Proteomes" id="UP000184603"/>
    </source>
</evidence>
<dbReference type="PANTHER" id="PTHR42939:SF1">
    <property type="entry name" value="ABC TRANSPORTER ATP-BINDING PROTEIN ALBC-RELATED"/>
    <property type="match status" value="1"/>
</dbReference>
<protein>
    <submittedName>
        <fullName evidence="5">ABC-2 type transport system ATP-binding protein</fullName>
    </submittedName>
</protein>
<dbReference type="SUPFAM" id="SSF52540">
    <property type="entry name" value="P-loop containing nucleoside triphosphate hydrolases"/>
    <property type="match status" value="1"/>
</dbReference>
<name>A0A1M7Y1R4_9BACT</name>
<keyword evidence="6" id="KW-1185">Reference proteome</keyword>
<gene>
    <name evidence="5" type="ORF">SAMN02745220_01190</name>
</gene>
<dbReference type="PROSITE" id="PS50893">
    <property type="entry name" value="ABC_TRANSPORTER_2"/>
    <property type="match status" value="1"/>
</dbReference>
<feature type="domain" description="ABC transporter" evidence="4">
    <location>
        <begin position="7"/>
        <end position="240"/>
    </location>
</feature>
<dbReference type="PANTHER" id="PTHR42939">
    <property type="entry name" value="ABC TRANSPORTER ATP-BINDING PROTEIN ALBC-RELATED"/>
    <property type="match status" value="1"/>
</dbReference>
<accession>A0A1M7Y1R4</accession>
<keyword evidence="2" id="KW-0547">Nucleotide-binding</keyword>
<dbReference type="OrthoDB" id="9809450at2"/>
<evidence type="ECO:0000256" key="3">
    <source>
        <dbReference type="ARBA" id="ARBA00022840"/>
    </source>
</evidence>
<keyword evidence="3 5" id="KW-0067">ATP-binding</keyword>
<organism evidence="5 6">
    <name type="scientific">Desulfopila aestuarii DSM 18488</name>
    <dbReference type="NCBI Taxonomy" id="1121416"/>
    <lineage>
        <taxon>Bacteria</taxon>
        <taxon>Pseudomonadati</taxon>
        <taxon>Thermodesulfobacteriota</taxon>
        <taxon>Desulfobulbia</taxon>
        <taxon>Desulfobulbales</taxon>
        <taxon>Desulfocapsaceae</taxon>
        <taxon>Desulfopila</taxon>
    </lineage>
</organism>
<dbReference type="EMBL" id="FRFE01000004">
    <property type="protein sequence ID" value="SHO45733.1"/>
    <property type="molecule type" value="Genomic_DNA"/>
</dbReference>
<evidence type="ECO:0000313" key="5">
    <source>
        <dbReference type="EMBL" id="SHO45733.1"/>
    </source>
</evidence>
<reference evidence="5 6" key="1">
    <citation type="submission" date="2016-12" db="EMBL/GenBank/DDBJ databases">
        <authorList>
            <person name="Song W.-J."/>
            <person name="Kurnit D.M."/>
        </authorList>
    </citation>
    <scope>NUCLEOTIDE SEQUENCE [LARGE SCALE GENOMIC DNA]</scope>
    <source>
        <strain evidence="5 6">DSM 18488</strain>
    </source>
</reference>
<dbReference type="InterPro" id="IPR003593">
    <property type="entry name" value="AAA+_ATPase"/>
</dbReference>
<dbReference type="RefSeq" id="WP_073612531.1">
    <property type="nucleotide sequence ID" value="NZ_FRFE01000004.1"/>
</dbReference>
<dbReference type="InterPro" id="IPR003439">
    <property type="entry name" value="ABC_transporter-like_ATP-bd"/>
</dbReference>
<evidence type="ECO:0000256" key="2">
    <source>
        <dbReference type="ARBA" id="ARBA00022741"/>
    </source>
</evidence>
<sequence length="243" mass="26959">MLPNTPIQFEHVFKTYSIDIHNKSTALIDLSFSVKQGEVFGIIGPNGAGKSTALNILLGFVFLDKGSVTIAGKRPNSTSCNLEVGYLAENPCLYRNLTLTEHLRFAGTVAGYSSVASRKRIEELLFQVDLAHVANKKIRHFSKGMTQRAALAYALFHKPKILILDEPMSGLDPVGRKMVIDIICDYNKAGNTVLFCSHILTDVQRICDRIGIMNKGKMDQILNSIDITDEKNLETIFIQTVSR</sequence>
<dbReference type="Gene3D" id="3.40.50.300">
    <property type="entry name" value="P-loop containing nucleotide triphosphate hydrolases"/>
    <property type="match status" value="1"/>
</dbReference>
<keyword evidence="1" id="KW-0813">Transport</keyword>
<dbReference type="GO" id="GO:0005524">
    <property type="term" value="F:ATP binding"/>
    <property type="evidence" value="ECO:0007669"/>
    <property type="project" value="UniProtKB-KW"/>
</dbReference>
<evidence type="ECO:0000256" key="1">
    <source>
        <dbReference type="ARBA" id="ARBA00022448"/>
    </source>
</evidence>
<dbReference type="AlphaFoldDB" id="A0A1M7Y1R4"/>
<evidence type="ECO:0000259" key="4">
    <source>
        <dbReference type="PROSITE" id="PS50893"/>
    </source>
</evidence>
<proteinExistence type="predicted"/>
<dbReference type="InterPro" id="IPR051782">
    <property type="entry name" value="ABC_Transporter_VariousFunc"/>
</dbReference>
<dbReference type="GO" id="GO:0016887">
    <property type="term" value="F:ATP hydrolysis activity"/>
    <property type="evidence" value="ECO:0007669"/>
    <property type="project" value="InterPro"/>
</dbReference>
<dbReference type="Proteomes" id="UP000184603">
    <property type="component" value="Unassembled WGS sequence"/>
</dbReference>
<dbReference type="STRING" id="1121416.SAMN02745220_01190"/>